<dbReference type="Gene3D" id="2.40.160.20">
    <property type="match status" value="1"/>
</dbReference>
<reference evidence="7" key="1">
    <citation type="submission" date="2016-07" db="EMBL/GenBank/DDBJ databases">
        <title>Nontailed viruses are major unrecognized killers of bacteria in the ocean.</title>
        <authorList>
            <person name="Kauffman K."/>
            <person name="Hussain F."/>
            <person name="Yang J."/>
            <person name="Arevalo P."/>
            <person name="Brown J."/>
            <person name="Cutler M."/>
            <person name="Kelly L."/>
            <person name="Polz M.F."/>
        </authorList>
    </citation>
    <scope>NUCLEOTIDE SEQUENCE [LARGE SCALE GENOMIC DNA]</scope>
    <source>
        <strain evidence="7">10N.222.48.A2</strain>
    </source>
</reference>
<keyword evidence="2" id="KW-0813">Transport</keyword>
<evidence type="ECO:0000259" key="4">
    <source>
        <dbReference type="Pfam" id="PF01389"/>
    </source>
</evidence>
<gene>
    <name evidence="5" type="ORF">BCS92_13440</name>
    <name evidence="6" type="ORF">FC057_09060</name>
</gene>
<keyword evidence="3" id="KW-0732">Signal</keyword>
<name>A0A2N7NJB2_9VIBR</name>
<feature type="domain" description="Outer membrane protein OmpA-like transmembrane" evidence="4">
    <location>
        <begin position="86"/>
        <end position="153"/>
    </location>
</feature>
<accession>A0A2N7NJB2</accession>
<reference evidence="5" key="3">
    <citation type="journal article" date="2018" name="Nature">
        <title>A major lineage of non-tailed dsDNA viruses as unrecognized killers of marine bacteria.</title>
        <authorList>
            <person name="Kauffman K.M."/>
            <person name="Hussain F.A."/>
            <person name="Yang J."/>
            <person name="Arevalo P."/>
            <person name="Brown J.M."/>
            <person name="Chang W.K."/>
            <person name="VanInsberghe D."/>
            <person name="Elsherbini J."/>
            <person name="Sharma R.S."/>
            <person name="Cutler M.B."/>
            <person name="Kelly L."/>
            <person name="Polz M.F."/>
        </authorList>
    </citation>
    <scope>NUCLEOTIDE SEQUENCE</scope>
    <source>
        <strain evidence="5">10N.222.48.A2</strain>
    </source>
</reference>
<dbReference type="RefSeq" id="WP_009847214.1">
    <property type="nucleotide sequence ID" value="NZ_MDBP01000038.1"/>
</dbReference>
<evidence type="ECO:0000313" key="8">
    <source>
        <dbReference type="Proteomes" id="UP000308018"/>
    </source>
</evidence>
<dbReference type="Pfam" id="PF01389">
    <property type="entry name" value="OmpA_membrane"/>
    <property type="match status" value="1"/>
</dbReference>
<feature type="signal peptide" evidence="3">
    <location>
        <begin position="1"/>
        <end position="24"/>
    </location>
</feature>
<comment type="similarity">
    <text evidence="1">Belongs to the outer membrane OOP (TC 1.B.6) superfamily. OmpA family.</text>
</comment>
<organism evidence="5 7">
    <name type="scientific">Vibrio tasmaniensis</name>
    <dbReference type="NCBI Taxonomy" id="212663"/>
    <lineage>
        <taxon>Bacteria</taxon>
        <taxon>Pseudomonadati</taxon>
        <taxon>Pseudomonadota</taxon>
        <taxon>Gammaproteobacteria</taxon>
        <taxon>Vibrionales</taxon>
        <taxon>Vibrionaceae</taxon>
        <taxon>Vibrio</taxon>
    </lineage>
</organism>
<reference evidence="5" key="2">
    <citation type="submission" date="2016-07" db="EMBL/GenBank/DDBJ databases">
        <authorList>
            <person name="Wan K."/>
            <person name="Booth B."/>
            <person name="Spirohn K."/>
            <person name="Hao T."/>
            <person name="Hu Y."/>
            <person name="Calderwood M."/>
            <person name="Hill D."/>
            <person name="Mohr S."/>
            <person name="Vidal M."/>
            <person name="Celniker S."/>
            <person name="Perrimon N."/>
        </authorList>
    </citation>
    <scope>NUCLEOTIDE SEQUENCE</scope>
    <source>
        <strain evidence="5">10N.222.48.A2</strain>
    </source>
</reference>
<dbReference type="InterPro" id="IPR011250">
    <property type="entry name" value="OMP/PagP_B-barrel"/>
</dbReference>
<dbReference type="GO" id="GO:0009279">
    <property type="term" value="C:cell outer membrane"/>
    <property type="evidence" value="ECO:0007669"/>
    <property type="project" value="InterPro"/>
</dbReference>
<keyword evidence="2" id="KW-0626">Porin</keyword>
<reference evidence="6 8" key="4">
    <citation type="submission" date="2019-04" db="EMBL/GenBank/DDBJ databases">
        <title>A reverse ecology approach based on a biological definition of microbial populations.</title>
        <authorList>
            <person name="Arevalo P."/>
            <person name="Vaninsberghe D."/>
            <person name="Elsherbini J."/>
            <person name="Gore J."/>
            <person name="Polz M."/>
        </authorList>
    </citation>
    <scope>NUCLEOTIDE SEQUENCE [LARGE SCALE GENOMIC DNA]</scope>
    <source>
        <strain evidence="6 8">10N.222.45.A8</strain>
    </source>
</reference>
<evidence type="ECO:0000313" key="7">
    <source>
        <dbReference type="Proteomes" id="UP000235579"/>
    </source>
</evidence>
<evidence type="ECO:0000256" key="2">
    <source>
        <dbReference type="ARBA" id="ARBA00023114"/>
    </source>
</evidence>
<protein>
    <recommendedName>
        <fullName evidence="4">Outer membrane protein OmpA-like transmembrane domain-containing protein</fullName>
    </recommendedName>
</protein>
<evidence type="ECO:0000256" key="1">
    <source>
        <dbReference type="ARBA" id="ARBA00005710"/>
    </source>
</evidence>
<proteinExistence type="inferred from homology"/>
<evidence type="ECO:0000313" key="5">
    <source>
        <dbReference type="EMBL" id="PMP15011.1"/>
    </source>
</evidence>
<dbReference type="AlphaFoldDB" id="A0A2N7NJB2"/>
<comment type="caution">
    <text evidence="5">The sequence shown here is derived from an EMBL/GenBank/DDBJ whole genome shotgun (WGS) entry which is preliminary data.</text>
</comment>
<keyword evidence="2" id="KW-0812">Transmembrane</keyword>
<feature type="chain" id="PRO_5030054237" description="Outer membrane protein OmpA-like transmembrane domain-containing protein" evidence="3">
    <location>
        <begin position="25"/>
        <end position="194"/>
    </location>
</feature>
<dbReference type="EMBL" id="MDBP01000038">
    <property type="protein sequence ID" value="PMP15011.1"/>
    <property type="molecule type" value="Genomic_DNA"/>
</dbReference>
<evidence type="ECO:0000313" key="6">
    <source>
        <dbReference type="EMBL" id="TKG34643.1"/>
    </source>
</evidence>
<keyword evidence="2" id="KW-0406">Ion transport</keyword>
<dbReference type="InterPro" id="IPR000498">
    <property type="entry name" value="OmpA-like_TM_dom"/>
</dbReference>
<dbReference type="SUPFAM" id="SSF56925">
    <property type="entry name" value="OMPA-like"/>
    <property type="match status" value="1"/>
</dbReference>
<dbReference type="EMBL" id="SYVV01000010">
    <property type="protein sequence ID" value="TKG34643.1"/>
    <property type="molecule type" value="Genomic_DNA"/>
</dbReference>
<dbReference type="Proteomes" id="UP000235579">
    <property type="component" value="Unassembled WGS sequence"/>
</dbReference>
<evidence type="ECO:0000256" key="3">
    <source>
        <dbReference type="SAM" id="SignalP"/>
    </source>
</evidence>
<dbReference type="Proteomes" id="UP000308018">
    <property type="component" value="Unassembled WGS sequence"/>
</dbReference>
<dbReference type="GO" id="GO:0015288">
    <property type="term" value="F:porin activity"/>
    <property type="evidence" value="ECO:0007669"/>
    <property type="project" value="UniProtKB-KW"/>
</dbReference>
<dbReference type="GO" id="GO:0046930">
    <property type="term" value="C:pore complex"/>
    <property type="evidence" value="ECO:0007669"/>
    <property type="project" value="UniProtKB-KW"/>
</dbReference>
<sequence>MKKLVLAALTIASVTGIASTSAFASNEMYTLGGVGMDSGDVGAQFTLGSQIVQSNWYIESTLLVISTDDKSTSYNGDKVLQTEQEFDSLMLSLTPMYKHSFSENFAVYGKAGAFYAHSDTKLVFRSSDNNEVHKGSHGDFGLTYGIGAEYKSLKPVFGHSKFVTRAGFDWYEFGGSTGWYTAESVLNIQAGFTF</sequence>